<dbReference type="EMBL" id="SMFZ01000002">
    <property type="protein sequence ID" value="TCK22206.1"/>
    <property type="molecule type" value="Genomic_DNA"/>
</dbReference>
<evidence type="ECO:0000313" key="5">
    <source>
        <dbReference type="Proteomes" id="UP000295560"/>
    </source>
</evidence>
<accession>A0A4V2PHV2</accession>
<name>A0A4V2PHV2_PSEEN</name>
<dbReference type="PROSITE" id="PS00012">
    <property type="entry name" value="PHOSPHOPANTETHEINE"/>
    <property type="match status" value="1"/>
</dbReference>
<feature type="domain" description="Carrier" evidence="3">
    <location>
        <begin position="7"/>
        <end position="81"/>
    </location>
</feature>
<dbReference type="AlphaFoldDB" id="A0A4V2PHV2"/>
<gene>
    <name evidence="4" type="ORF">EV378_6206</name>
</gene>
<organism evidence="4 5">
    <name type="scientific">Pseudonocardia endophytica</name>
    <dbReference type="NCBI Taxonomy" id="401976"/>
    <lineage>
        <taxon>Bacteria</taxon>
        <taxon>Bacillati</taxon>
        <taxon>Actinomycetota</taxon>
        <taxon>Actinomycetes</taxon>
        <taxon>Pseudonocardiales</taxon>
        <taxon>Pseudonocardiaceae</taxon>
        <taxon>Pseudonocardia</taxon>
    </lineage>
</organism>
<dbReference type="InterPro" id="IPR020806">
    <property type="entry name" value="PKS_PP-bd"/>
</dbReference>
<evidence type="ECO:0000259" key="3">
    <source>
        <dbReference type="PROSITE" id="PS50075"/>
    </source>
</evidence>
<dbReference type="InterPro" id="IPR006162">
    <property type="entry name" value="Ppantetheine_attach_site"/>
</dbReference>
<dbReference type="InterPro" id="IPR009081">
    <property type="entry name" value="PP-bd_ACP"/>
</dbReference>
<keyword evidence="1" id="KW-0596">Phosphopantetheine</keyword>
<dbReference type="GO" id="GO:0031177">
    <property type="term" value="F:phosphopantetheine binding"/>
    <property type="evidence" value="ECO:0007669"/>
    <property type="project" value="InterPro"/>
</dbReference>
<reference evidence="4 5" key="1">
    <citation type="submission" date="2019-03" db="EMBL/GenBank/DDBJ databases">
        <title>Sequencing the genomes of 1000 actinobacteria strains.</title>
        <authorList>
            <person name="Klenk H.-P."/>
        </authorList>
    </citation>
    <scope>NUCLEOTIDE SEQUENCE [LARGE SCALE GENOMIC DNA]</scope>
    <source>
        <strain evidence="4 5">DSM 44969</strain>
    </source>
</reference>
<dbReference type="RefSeq" id="WP_132430889.1">
    <property type="nucleotide sequence ID" value="NZ_SMFZ01000002.1"/>
</dbReference>
<evidence type="ECO:0000256" key="2">
    <source>
        <dbReference type="ARBA" id="ARBA00022553"/>
    </source>
</evidence>
<dbReference type="PROSITE" id="PS50075">
    <property type="entry name" value="CARRIER"/>
    <property type="match status" value="1"/>
</dbReference>
<sequence length="85" mass="9019">MDTFTLEDLKTYLREAVGDDDSVDLDGDIVDVPFAELGFDSLAVIDTTSKIERRYGVALPEDAAAAAETPGELLELVTSQIAAAA</sequence>
<dbReference type="Proteomes" id="UP000295560">
    <property type="component" value="Unassembled WGS sequence"/>
</dbReference>
<proteinExistence type="predicted"/>
<dbReference type="SUPFAM" id="SSF47336">
    <property type="entry name" value="ACP-like"/>
    <property type="match status" value="1"/>
</dbReference>
<dbReference type="InterPro" id="IPR036736">
    <property type="entry name" value="ACP-like_sf"/>
</dbReference>
<evidence type="ECO:0000313" key="4">
    <source>
        <dbReference type="EMBL" id="TCK22206.1"/>
    </source>
</evidence>
<dbReference type="SMART" id="SM00823">
    <property type="entry name" value="PKS_PP"/>
    <property type="match status" value="1"/>
</dbReference>
<comment type="caution">
    <text evidence="4">The sequence shown here is derived from an EMBL/GenBank/DDBJ whole genome shotgun (WGS) entry which is preliminary data.</text>
</comment>
<evidence type="ECO:0000256" key="1">
    <source>
        <dbReference type="ARBA" id="ARBA00022450"/>
    </source>
</evidence>
<protein>
    <submittedName>
        <fullName evidence="4">Act minimal PKS acyl carrier protein</fullName>
    </submittedName>
</protein>
<keyword evidence="5" id="KW-1185">Reference proteome</keyword>
<keyword evidence="2" id="KW-0597">Phosphoprotein</keyword>
<dbReference type="Gene3D" id="1.10.1200.10">
    <property type="entry name" value="ACP-like"/>
    <property type="match status" value="1"/>
</dbReference>
<dbReference type="Pfam" id="PF00550">
    <property type="entry name" value="PP-binding"/>
    <property type="match status" value="1"/>
</dbReference>